<dbReference type="GO" id="GO:0005886">
    <property type="term" value="C:plasma membrane"/>
    <property type="evidence" value="ECO:0007669"/>
    <property type="project" value="TreeGrafter"/>
</dbReference>
<dbReference type="InterPro" id="IPR001753">
    <property type="entry name" value="Enoyl-CoA_hydra/iso"/>
</dbReference>
<dbReference type="PROSITE" id="PS00166">
    <property type="entry name" value="ENOYL_COA_HYDRATASE"/>
    <property type="match status" value="1"/>
</dbReference>
<dbReference type="UniPathway" id="UPA01003"/>
<keyword evidence="20" id="KW-1185">Reference proteome</keyword>
<feature type="active site" description="Proton acceptor; for dehydratase activity" evidence="13">
    <location>
        <position position="2505"/>
    </location>
</feature>
<dbReference type="EMBL" id="AP018449">
    <property type="protein sequence ID" value="BBB93405.1"/>
    <property type="molecule type" value="Genomic_DNA"/>
</dbReference>
<proteinExistence type="inferred from homology"/>
<feature type="domain" description="PKS/mFAS DH" evidence="18">
    <location>
        <begin position="2476"/>
        <end position="2769"/>
    </location>
</feature>
<dbReference type="InterPro" id="IPR001031">
    <property type="entry name" value="Thioesterase"/>
</dbReference>
<comment type="subcellular location">
    <subcellularLocation>
        <location evidence="3">Cytoplasm</location>
    </subcellularLocation>
</comment>
<keyword evidence="19" id="KW-0012">Acyltransferase</keyword>
<evidence type="ECO:0000256" key="13">
    <source>
        <dbReference type="PROSITE-ProRule" id="PRU01363"/>
    </source>
</evidence>
<evidence type="ECO:0000256" key="1">
    <source>
        <dbReference type="ARBA" id="ARBA00001957"/>
    </source>
</evidence>
<dbReference type="PROSITE" id="PS52019">
    <property type="entry name" value="PKS_MFAS_DH"/>
    <property type="match status" value="2"/>
</dbReference>
<feature type="domain" description="PKS/mFAS DH" evidence="18">
    <location>
        <begin position="941"/>
        <end position="1230"/>
    </location>
</feature>
<evidence type="ECO:0000256" key="3">
    <source>
        <dbReference type="ARBA" id="ARBA00004496"/>
    </source>
</evidence>
<evidence type="ECO:0000256" key="4">
    <source>
        <dbReference type="ARBA" id="ARBA00004789"/>
    </source>
</evidence>
<dbReference type="InterPro" id="IPR020806">
    <property type="entry name" value="PKS_PP-bd"/>
</dbReference>
<dbReference type="SUPFAM" id="SSF53474">
    <property type="entry name" value="alpha/beta-Hydrolases"/>
    <property type="match status" value="1"/>
</dbReference>
<evidence type="ECO:0000256" key="9">
    <source>
        <dbReference type="ARBA" id="ARBA00022737"/>
    </source>
</evidence>
<feature type="domain" description="Carrier" evidence="16">
    <location>
        <begin position="3581"/>
        <end position="3655"/>
    </location>
</feature>
<dbReference type="InterPro" id="IPR018376">
    <property type="entry name" value="Enoyl-CoA_hyd/isom_CS"/>
</dbReference>
<dbReference type="InterPro" id="IPR006162">
    <property type="entry name" value="Ppantetheine_attach_site"/>
</dbReference>
<dbReference type="Gene3D" id="3.40.50.1820">
    <property type="entry name" value="alpha/beta hydrolase"/>
    <property type="match status" value="1"/>
</dbReference>
<dbReference type="Pfam" id="PF00109">
    <property type="entry name" value="ketoacyl-synt"/>
    <property type="match status" value="3"/>
</dbReference>
<dbReference type="SMART" id="SM01294">
    <property type="entry name" value="PKS_PP_betabranch"/>
    <property type="match status" value="1"/>
</dbReference>
<dbReference type="InterPro" id="IPR029058">
    <property type="entry name" value="AB_hydrolase_fold"/>
</dbReference>
<dbReference type="Gene3D" id="3.40.50.720">
    <property type="entry name" value="NAD(P)-binding Rossmann-like Domain"/>
    <property type="match status" value="1"/>
</dbReference>
<evidence type="ECO:0000259" key="16">
    <source>
        <dbReference type="PROSITE" id="PS50075"/>
    </source>
</evidence>
<dbReference type="InterPro" id="IPR020841">
    <property type="entry name" value="PKS_Beta-ketoAc_synthase_dom"/>
</dbReference>
<dbReference type="CDD" id="cd08953">
    <property type="entry name" value="KR_2_SDR_x"/>
    <property type="match status" value="1"/>
</dbReference>
<dbReference type="SMART" id="SM00823">
    <property type="entry name" value="PKS_PP"/>
    <property type="match status" value="3"/>
</dbReference>
<evidence type="ECO:0000313" key="19">
    <source>
        <dbReference type="EMBL" id="BBB93405.1"/>
    </source>
</evidence>
<dbReference type="InterPro" id="IPR054514">
    <property type="entry name" value="RhiE-like_linker"/>
</dbReference>
<evidence type="ECO:0000313" key="20">
    <source>
        <dbReference type="Proteomes" id="UP000276437"/>
    </source>
</evidence>
<dbReference type="InterPro" id="IPR029045">
    <property type="entry name" value="ClpP/crotonase-like_dom_sf"/>
</dbReference>
<dbReference type="SMART" id="SM00822">
    <property type="entry name" value="PKS_KR"/>
    <property type="match status" value="1"/>
</dbReference>
<dbReference type="InterPro" id="IPR050091">
    <property type="entry name" value="PKS_NRPS_Biosynth_Enz"/>
</dbReference>
<dbReference type="InterPro" id="IPR036291">
    <property type="entry name" value="NAD(P)-bd_dom_sf"/>
</dbReference>
<dbReference type="Pfam" id="PF14765">
    <property type="entry name" value="PS-DH"/>
    <property type="match status" value="2"/>
</dbReference>
<dbReference type="OrthoDB" id="1671436at2"/>
<dbReference type="Gene3D" id="3.90.226.10">
    <property type="entry name" value="2-enoyl-CoA Hydratase, Chain A, domain 1"/>
    <property type="match status" value="1"/>
</dbReference>
<evidence type="ECO:0000256" key="6">
    <source>
        <dbReference type="ARBA" id="ARBA00022490"/>
    </source>
</evidence>
<dbReference type="PROSITE" id="PS00606">
    <property type="entry name" value="KS3_1"/>
    <property type="match status" value="2"/>
</dbReference>
<keyword evidence="6" id="KW-0963">Cytoplasm</keyword>
<feature type="domain" description="Carrier" evidence="16">
    <location>
        <begin position="1692"/>
        <end position="1766"/>
    </location>
</feature>
<dbReference type="Pfam" id="PF00378">
    <property type="entry name" value="ECH_1"/>
    <property type="match status" value="1"/>
</dbReference>
<dbReference type="SUPFAM" id="SSF51735">
    <property type="entry name" value="NAD(P)-binding Rossmann-fold domains"/>
    <property type="match status" value="1"/>
</dbReference>
<comment type="pathway">
    <text evidence="4">Antibiotic biosynthesis; bacillaene biosynthesis.</text>
</comment>
<dbReference type="InterPro" id="IPR049551">
    <property type="entry name" value="PKS_DH_C"/>
</dbReference>
<dbReference type="NCBIfam" id="NF005496">
    <property type="entry name" value="PRK07110.1"/>
    <property type="match status" value="1"/>
</dbReference>
<dbReference type="SUPFAM" id="SSF47336">
    <property type="entry name" value="ACP-like"/>
    <property type="match status" value="3"/>
</dbReference>
<comment type="function">
    <text evidence="2">Involved in some intermediate steps for the synthesis of the antibiotic polyketide bacillaene which is involved in secondary metabolism.</text>
</comment>
<protein>
    <submittedName>
        <fullName evidence="19">Polyketide synthase PksN</fullName>
        <ecNumber evidence="19">2.3.1.-</ecNumber>
    </submittedName>
</protein>
<feature type="domain" description="Ketosynthase family 3 (KS3)" evidence="17">
    <location>
        <begin position="328"/>
        <end position="751"/>
    </location>
</feature>
<feature type="domain" description="Carrier" evidence="16">
    <location>
        <begin position="2786"/>
        <end position="2862"/>
    </location>
</feature>
<feature type="region of interest" description="N-terminal hotdog fold" evidence="13">
    <location>
        <begin position="941"/>
        <end position="1067"/>
    </location>
</feature>
<dbReference type="Pfam" id="PF00550">
    <property type="entry name" value="PP-binding"/>
    <property type="match status" value="3"/>
</dbReference>
<dbReference type="SUPFAM" id="SSF52096">
    <property type="entry name" value="ClpP/crotonase"/>
    <property type="match status" value="1"/>
</dbReference>
<evidence type="ECO:0000256" key="14">
    <source>
        <dbReference type="RuleBase" id="RU003707"/>
    </source>
</evidence>
<dbReference type="Pfam" id="PF02801">
    <property type="entry name" value="Ketoacyl-synt_C"/>
    <property type="match status" value="3"/>
</dbReference>
<evidence type="ECO:0000259" key="17">
    <source>
        <dbReference type="PROSITE" id="PS52004"/>
    </source>
</evidence>
<feature type="domain" description="Ketosynthase family 3 (KS3)" evidence="17">
    <location>
        <begin position="1822"/>
        <end position="2259"/>
    </location>
</feature>
<dbReference type="InterPro" id="IPR013968">
    <property type="entry name" value="PKS_KR"/>
</dbReference>
<dbReference type="Pfam" id="PF22336">
    <property type="entry name" value="RhiE-like_linker"/>
    <property type="match status" value="3"/>
</dbReference>
<dbReference type="SMART" id="SM00825">
    <property type="entry name" value="PKS_KS"/>
    <property type="match status" value="3"/>
</dbReference>
<dbReference type="GO" id="GO:0004312">
    <property type="term" value="F:fatty acid synthase activity"/>
    <property type="evidence" value="ECO:0007669"/>
    <property type="project" value="TreeGrafter"/>
</dbReference>
<dbReference type="Proteomes" id="UP000276437">
    <property type="component" value="Chromosome"/>
</dbReference>
<dbReference type="GO" id="GO:0003857">
    <property type="term" value="F:(3S)-3-hydroxyacyl-CoA dehydrogenase (NAD+) activity"/>
    <property type="evidence" value="ECO:0007669"/>
    <property type="project" value="UniProtKB-EC"/>
</dbReference>
<dbReference type="CDD" id="cd06558">
    <property type="entry name" value="crotonase-like"/>
    <property type="match status" value="1"/>
</dbReference>
<gene>
    <name evidence="19" type="primary">pksN_4</name>
    <name evidence="19" type="ORF">MAMMFC1_04122</name>
</gene>
<comment type="similarity">
    <text evidence="14">Belongs to the enoyl-CoA hydratase/isomerase family.</text>
</comment>
<dbReference type="InterPro" id="IPR020807">
    <property type="entry name" value="PKS_DH"/>
</dbReference>
<dbReference type="GO" id="GO:0006633">
    <property type="term" value="P:fatty acid biosynthetic process"/>
    <property type="evidence" value="ECO:0007669"/>
    <property type="project" value="InterPro"/>
</dbReference>
<evidence type="ECO:0000256" key="5">
    <source>
        <dbReference type="ARBA" id="ARBA00022450"/>
    </source>
</evidence>
<feature type="region of interest" description="N-terminal hotdog fold" evidence="13">
    <location>
        <begin position="2476"/>
        <end position="2599"/>
    </location>
</feature>
<dbReference type="CDD" id="cd00833">
    <property type="entry name" value="PKS"/>
    <property type="match status" value="3"/>
</dbReference>
<dbReference type="InterPro" id="IPR009081">
    <property type="entry name" value="PP-bd_ACP"/>
</dbReference>
<feature type="domain" description="Ketosynthase family 3 (KS3)" evidence="17">
    <location>
        <begin position="2919"/>
        <end position="3351"/>
    </location>
</feature>
<keyword evidence="7" id="KW-0597">Phosphoprotein</keyword>
<dbReference type="SMART" id="SM00826">
    <property type="entry name" value="PKS_DH"/>
    <property type="match status" value="2"/>
</dbReference>
<dbReference type="GO" id="GO:0031177">
    <property type="term" value="F:phosphopantetheine binding"/>
    <property type="evidence" value="ECO:0007669"/>
    <property type="project" value="InterPro"/>
</dbReference>
<sequence>MNSDEIFRALQAGELSSEDAERELSKVLVDKQKQASSLPSLELSGKTPVVDLQEIEPCIVQLTMQDRINKNTFSQELIRGLIHSFELIQSNPGYKAVILTGYDSYFAAGGTRESLLSIYEGRTKFTDSNIHSLALDCKIPVIAAMQGHGIGAGWSMGMFCDFIIMSRESFYASNYMSYGFTPGAGATLIFPEKFGISLAQEILFTGRNFRGAELEAKGVPFPVLPRKEVLPYAVQLARKLAESPRESLIALKDNMTEAIKSRLADKIDKELKMHAITFVNQPEVKERIQSLYNQSVNQGEPLRLKPDTEIPARDSTPAQAAKAELPPPDSIAVIGMSGQFPRAKNLAEFWDNLVQGRDCISEIPVARWSIDEYYDPDPKVPGKTSSKWMGALEDADKFDPLFFNISPAEAELMDPQQRLFLENCWHCFEDAGLSFASLSGSRCGVFVGCGAGDYGQFIDQEQLSLQSFMGEAISILSARISYLLNLKGPCLAIDTACSSSLVAVAEACNSLILQTSDLALAGGVYVAAGPAMHIKTSKSGMLSPDGKCFTFDNRANGFVPGEGVGVILLKRFSEAVRDQDPIYGVIRGWGINQDGKTNGMTAPSANSQVLLEQEVYRNFGINPATISLAEAHGTGTKLGDPIEVEALIAAFRSFTDKKNYCALGSVKSNIGHLLTAAGISGVIKILLALRRRMLPPTINFAALNEHIFLENSPFYINTQLQPWEVSPGIPRRACVSSFGFSGTNAHIVIEEYQPGPDAAITPILTGADNPILFVLSAKRPEQLIAYAECMRNWIESQEDLNLADMAYTLQVGREAMNNRLAFPADSREALLKALTGFIDNKPAAGVLTGQAPKSQAGVMALADDEDAAFLLQTWLQKKKLNKVAELWVKGLNPDWNQLYGNRKPRRISLPAYPFAKERYWLPPRDNIRARKEMNRLSPAIHPLLQQNTSDLFVQRFSSTFTGQEFFLADHIIKGQRILPGVAYLEIARAAVEMAGGALKEGRPGIRLKNVVWTRPIVVLDQPVETHISLYPKDSGEIDYEIYSEPPAAGAAPVIHSRGRAVLSTAEEVPQIPDLDIKALQAECSQNTFSAAQFYEAFRAIGVNLGPGLQGIDRIYVGAGRVLTKLSLPAAVAGLKDQYVLHPSLIDGAVQSPLGLSMGRHSSPMLPFALQELEILGDFTATMWSLLRYSDDNTAGDKVHKFDIDLCDQQGKICVRLKGLSYKVLEREESSLALAATEGVLMVQPCWQEQGTIQGATVPDYYQHLVILCEADKNTQDSIESRLNEVRCLTLQSNPEDIADIAEGFQTCATQVFNEIQSIIKSKPMGKVLLQIVVSTRSERQLWRGLAGLLKTAQLENPKLIGQLIEVEPGEDPAGIIEKIKENSKSPRNNHIRYQNGKRWVSGWGQVENYRQGTGIPWRDQGIYLLTGGAGGLGLIFAGEIAAKAKNVTLILTGRSPLNKNKQAQLAKLRDLGARIEYRQVDVTDKKAVAGLIQSIQGDYGSLNGIVHGAGIIRDNFILRKSEAELQEVLAPKVTGLVNLDQASKDLSLDFFILFSSIAASLGNPGQADYATANSFMDAYAGYRNELVAAKQRQGQTLSINWPLWQEGGMHVDGETEKLMQQNFGIIPLRTSTGINALYQSLAAGSNQIMVVAGNPARIKQKLLVQTAVAAPEPNQSPAAATLTGTAAAGLPDKVQLALRQIVSKLLKVKPNSIEADTKLSEYGFDSITFTEFANELNKEYRLELAPTIFFEHSTLHDFTSYLLAEHQAAVAVRHTISAGLEIPIPRQAMEEGTGVNLSAERRQPRLARLPAAFLPKPDAAMPEPIAIVGMSGIFPQARDLDEFWRNLAEGKACITEIPPGRWDWRQYYGDPRKETNKTNIKWGAFIDEADKFDPLFFGISPKEAQFMDPQQRLLMTYVWKAVEDAGYSPQSLSGTNTGIFAGTIYSGYSGLICQANAAIEGYFNPGMVPSVGPNRMSYFLNIHGPSEPIETACSSALVAIHRAVNAIENGNCEMAIAGGVNILVSPESYISFNKAGMLCEDGKCKPFSNQADGYVRGEGAGMILLKKLQAAEKAGDHIYGVIRGSAENHGGRANSLTAPNPKAQAAVLKAAYAKAGIDPRTVSYIEAHGTGTELGDPIEINALKSAFKDLYQAAGNSRVAGSHCGVGSVKSNIGHLEVAAGIAGVIKVLLQLKHKTLARSLHCSTLNPYIQLQDSPFYIVQETKEWKALQDSYGQDLPRRAGVSSFGFGGVNAHVVIEEYVSRQQERPQIAVTVQEPAIIILSAKNEERLYAQAQQLLTAVKERQLSDAGLADVAYTLQVGREAMEERLGLMAGSGQELEEKLQAYLNGQDDIPDLYRGQIKGSKEDVGAVAAGADTAATIDAWITKRDYAKLLERWTDGWNLDWNRLYGDIKPRRISLPTYPFARERYWIPASNNQTDQTNQTNREETAGVSWPRNVQSDNSLNCRQPDRPAYLHPLLHQNTSDLSKQRFSTIFTGQEFFLADHIVKEQRVLPGAAYLEMARTAVAYSAGVRQEKSIQLKNVVWTRPIIVAEPVQVHVELFAEPNGEIVYEIYSRPEKSDSEPVLHSQGRAGLSSVDAGPNLDIESLQSKCNQAIFSAGQCYEAFRAVGIDYGPSHQGVEKIWAGHGQVLAKLSLPAAVADTKEQFILHPSLLDSALQASIGLMPGSGNAIPSGGEARPQPFLPFALQKIEIVGKCTAVMWALLRYSHGSQAGGNVAKIDIDLYDDQGNIKVRLKGLSLRVLAGEREVSSPPAAIPGVQVIEKDLLRQKAINYLKKQFSAVIKLPEQKIAADASLEKYGVDSIMAMELTNQLENIFGPLSKTLLFEYQNIQALAEYFLATYRGKLLEVLGMAATTAASADASQDTGLTPAAVPVSERRERPRFASIQIEVPARKATDAWDIAIIGLAGRYPGGATIQEFWGNLQAGRDCITEIPQERWNHRLFFDENKNTPEKTYCKWGGFLEEVDQFDPLFFNISPREAEIMEPMDRLFLETVWNLLESTGYTREALQRQYEAKVGVYVGAMYQQYHAFDSDMVKEAAISLSSYSSIANRVSHYFNFQGPSIAIDTMCSSSTIAIHMACESLMRRESRIVIAGGVNLSIHPKKYIGLSQRQMIGSHVNSRSFGDGDGYLPAECVGAVLLKPLLEAIQDGDTILAVIKSTATNHGGHTSGITVPNPNAQAKLIEDNFIKSGIDPRTISYVEAAANGSALGDAIEITALNKAFQKFTTDQQFCPIGSVKSNIGHAEAASGITQLTKVILQLQHRRLVPSIKAEPPNPNIDFNNTPFYLQRELQEWQRPLVKINGAEREFPRRATVSSFGAGGSNAHLIIEEYVPPQEEPVPIQNTPAMKPQLIVFSARNPERLQAVIEKMLHFIEVQKDISLPDLAYTLQLGREAMEYRVAMMANSRQELVRGMREYLAAIKAGQELPASVPVFSGNTEEDHSEIRSLLSGIAGETLLQVFLVEKDLNKLALYWVKGGKIPWESLHAGEKVRRISLPTYPFEKRRCWLEPHKPPSPGQQFTFASPAAAEVIPSQEVHKVINENEEPASMPNAAGTQYTGIDNLDNQVANIIANLLGMTAAELNLNKPLDQYGLDSIQFISLFQRLQSQIDLSLTLDKLRETKTAQDIIAVLRPEKGDKPAAPGQQAVVSVLAASEFIPKDWSKFPELIHLNENFKGRPVFWIHGAIGGVETYQGIARKIQRPFYGIQARGWMTDRVPLNGIQATAAYYVNIIRSVQPSGPYDLGGYSLGGAIAYEITRQLQEMGEAVATLVMLDAFDGSGLSKFSFSDRDILLQTVNIALMNTILQEPEKFAQTFIHRDELILTGDDKEELVKQVVKLAQKRGLKKTETQLYAMSQKDLAIRRAYEMGSFSVWPLPDAQTVKCYYFRNRNGLFYGALEPYLSAAETSLNSLTHTNYWKEWEREMPHFYMMDVDASNHMVLLSEPQSYEPIMALCEKLYSETGMTPEFFEPFFQKHKS</sequence>
<dbReference type="InterPro" id="IPR049552">
    <property type="entry name" value="PKS_DH_N"/>
</dbReference>
<reference evidence="19 20" key="1">
    <citation type="journal article" date="2018" name="Int. J. Syst. Evol. Microbiol.">
        <title>Methylomusa anaerophila gen. nov., sp. nov., an anaerobic methanol-utilizing bacterium isolated from a microbial fuel cell.</title>
        <authorList>
            <person name="Amano N."/>
            <person name="Yamamuro A."/>
            <person name="Miyahara M."/>
            <person name="Kouzuma A."/>
            <person name="Abe T."/>
            <person name="Watanabe K."/>
        </authorList>
    </citation>
    <scope>NUCLEOTIDE SEQUENCE [LARGE SCALE GENOMIC DNA]</scope>
    <source>
        <strain evidence="19 20">MMFC1</strain>
    </source>
</reference>
<feature type="region of interest" description="Disordered" evidence="15">
    <location>
        <begin position="298"/>
        <end position="328"/>
    </location>
</feature>
<accession>A0A348AQQ7</accession>
<organism evidence="19 20">
    <name type="scientific">Methylomusa anaerophila</name>
    <dbReference type="NCBI Taxonomy" id="1930071"/>
    <lineage>
        <taxon>Bacteria</taxon>
        <taxon>Bacillati</taxon>
        <taxon>Bacillota</taxon>
        <taxon>Negativicutes</taxon>
        <taxon>Selenomonadales</taxon>
        <taxon>Sporomusaceae</taxon>
        <taxon>Methylomusa</taxon>
    </lineage>
</organism>
<dbReference type="GO" id="GO:0005737">
    <property type="term" value="C:cytoplasm"/>
    <property type="evidence" value="ECO:0007669"/>
    <property type="project" value="UniProtKB-SubCell"/>
</dbReference>
<dbReference type="InterPro" id="IPR016039">
    <property type="entry name" value="Thiolase-like"/>
</dbReference>
<feature type="active site" description="Proton donor; for dehydratase activity" evidence="13">
    <location>
        <position position="2675"/>
    </location>
</feature>
<evidence type="ECO:0000259" key="18">
    <source>
        <dbReference type="PROSITE" id="PS52019"/>
    </source>
</evidence>
<dbReference type="RefSeq" id="WP_126310232.1">
    <property type="nucleotide sequence ID" value="NZ_AP018449.1"/>
</dbReference>
<keyword evidence="5" id="KW-0596">Phosphopantetheine</keyword>
<keyword evidence="8 19" id="KW-0808">Transferase</keyword>
<feature type="compositionally biased region" description="Basic and acidic residues" evidence="15">
    <location>
        <begin position="302"/>
        <end position="312"/>
    </location>
</feature>
<dbReference type="Gene3D" id="1.10.1200.10">
    <property type="entry name" value="ACP-like"/>
    <property type="match status" value="3"/>
</dbReference>
<dbReference type="Gene3D" id="3.40.47.10">
    <property type="match status" value="3"/>
</dbReference>
<evidence type="ECO:0000256" key="10">
    <source>
        <dbReference type="ARBA" id="ARBA00022857"/>
    </source>
</evidence>
<dbReference type="InterPro" id="IPR049900">
    <property type="entry name" value="PKS_mFAS_DH"/>
</dbReference>
<feature type="active site" description="Proton donor; for dehydratase activity" evidence="13">
    <location>
        <position position="1146"/>
    </location>
</feature>
<evidence type="ECO:0000256" key="7">
    <source>
        <dbReference type="ARBA" id="ARBA00022553"/>
    </source>
</evidence>
<dbReference type="Gene3D" id="6.20.390.20">
    <property type="match status" value="1"/>
</dbReference>
<dbReference type="GO" id="GO:0071770">
    <property type="term" value="P:DIM/DIP cell wall layer assembly"/>
    <property type="evidence" value="ECO:0007669"/>
    <property type="project" value="TreeGrafter"/>
</dbReference>
<dbReference type="Gene3D" id="1.10.1240.100">
    <property type="match status" value="3"/>
</dbReference>
<feature type="active site" description="Proton acceptor; for dehydratase activity" evidence="13">
    <location>
        <position position="970"/>
    </location>
</feature>
<dbReference type="Gene3D" id="3.10.129.110">
    <property type="entry name" value="Polyketide synthase dehydratase"/>
    <property type="match status" value="2"/>
</dbReference>
<evidence type="ECO:0000256" key="2">
    <source>
        <dbReference type="ARBA" id="ARBA00003299"/>
    </source>
</evidence>
<dbReference type="InterPro" id="IPR057326">
    <property type="entry name" value="KR_dom"/>
</dbReference>
<dbReference type="PROSITE" id="PS52004">
    <property type="entry name" value="KS3_2"/>
    <property type="match status" value="3"/>
</dbReference>
<dbReference type="InterPro" id="IPR018201">
    <property type="entry name" value="Ketoacyl_synth_AS"/>
</dbReference>
<keyword evidence="10" id="KW-0521">NADP</keyword>
<dbReference type="SUPFAM" id="SSF53901">
    <property type="entry name" value="Thiolase-like"/>
    <property type="match status" value="3"/>
</dbReference>
<dbReference type="Pfam" id="PF21089">
    <property type="entry name" value="PKS_DH_N"/>
    <property type="match status" value="2"/>
</dbReference>
<evidence type="ECO:0000256" key="12">
    <source>
        <dbReference type="ARBA" id="ARBA00049556"/>
    </source>
</evidence>
<comment type="catalytic activity">
    <reaction evidence="12">
        <text>a (3S)-3-hydroxyacyl-CoA + NAD(+) = a 3-oxoacyl-CoA + NADH + H(+)</text>
        <dbReference type="Rhea" id="RHEA:22432"/>
        <dbReference type="ChEBI" id="CHEBI:15378"/>
        <dbReference type="ChEBI" id="CHEBI:57318"/>
        <dbReference type="ChEBI" id="CHEBI:57540"/>
        <dbReference type="ChEBI" id="CHEBI:57945"/>
        <dbReference type="ChEBI" id="CHEBI:90726"/>
        <dbReference type="EC" id="1.1.1.35"/>
    </reaction>
</comment>
<dbReference type="InterPro" id="IPR036736">
    <property type="entry name" value="ACP-like_sf"/>
</dbReference>
<dbReference type="FunFam" id="3.40.47.10:FF:000019">
    <property type="entry name" value="Polyketide synthase type I"/>
    <property type="match status" value="2"/>
</dbReference>
<feature type="region of interest" description="C-terminal hotdog fold" evidence="13">
    <location>
        <begin position="1084"/>
        <end position="1230"/>
    </location>
</feature>
<dbReference type="InterPro" id="IPR014031">
    <property type="entry name" value="Ketoacyl_synth_C"/>
</dbReference>
<dbReference type="Pfam" id="PF00975">
    <property type="entry name" value="Thioesterase"/>
    <property type="match status" value="1"/>
</dbReference>
<dbReference type="KEGG" id="mana:MAMMFC1_04122"/>
<dbReference type="PROSITE" id="PS50075">
    <property type="entry name" value="CARRIER"/>
    <property type="match status" value="3"/>
</dbReference>
<dbReference type="PANTHER" id="PTHR43775:SF37">
    <property type="entry name" value="SI:DKEY-61P9.11"/>
    <property type="match status" value="1"/>
</dbReference>
<dbReference type="EC" id="2.3.1.-" evidence="19"/>
<dbReference type="Pfam" id="PF08659">
    <property type="entry name" value="KR"/>
    <property type="match status" value="1"/>
</dbReference>
<evidence type="ECO:0000256" key="8">
    <source>
        <dbReference type="ARBA" id="ARBA00022679"/>
    </source>
</evidence>
<dbReference type="PROSITE" id="PS00012">
    <property type="entry name" value="PHOSPHOPANTETHEINE"/>
    <property type="match status" value="1"/>
</dbReference>
<comment type="cofactor">
    <cofactor evidence="1">
        <name>pantetheine 4'-phosphate</name>
        <dbReference type="ChEBI" id="CHEBI:47942"/>
    </cofactor>
</comment>
<dbReference type="PANTHER" id="PTHR43775">
    <property type="entry name" value="FATTY ACID SYNTHASE"/>
    <property type="match status" value="1"/>
</dbReference>
<dbReference type="InterPro" id="IPR042104">
    <property type="entry name" value="PKS_dehydratase_sf"/>
</dbReference>
<evidence type="ECO:0000256" key="15">
    <source>
        <dbReference type="SAM" id="MobiDB-lite"/>
    </source>
</evidence>
<keyword evidence="9" id="KW-0677">Repeat</keyword>
<evidence type="ECO:0000256" key="11">
    <source>
        <dbReference type="ARBA" id="ARBA00023268"/>
    </source>
</evidence>
<dbReference type="FunFam" id="1.10.1200.10:FF:000019">
    <property type="entry name" value="Phenolpthiocerol synthesis type-I polyketide synthase PPSA"/>
    <property type="match status" value="1"/>
</dbReference>
<dbReference type="InterPro" id="IPR014030">
    <property type="entry name" value="Ketoacyl_synth_N"/>
</dbReference>
<keyword evidence="11" id="KW-0511">Multifunctional enzyme</keyword>
<dbReference type="GO" id="GO:0004315">
    <property type="term" value="F:3-oxoacyl-[acyl-carrier-protein] synthase activity"/>
    <property type="evidence" value="ECO:0007669"/>
    <property type="project" value="InterPro"/>
</dbReference>
<feature type="region of interest" description="C-terminal hotdog fold" evidence="13">
    <location>
        <begin position="2613"/>
        <end position="2769"/>
    </location>
</feature>
<name>A0A348AQQ7_9FIRM</name>